<dbReference type="InterPro" id="IPR023459">
    <property type="entry name" value="Tscrpt_elong_fac_GreA/B_fam"/>
</dbReference>
<protein>
    <submittedName>
        <fullName evidence="2">Nucleoside diphosphate kinase regulator</fullName>
    </submittedName>
</protein>
<dbReference type="NCBIfam" id="NF004396">
    <property type="entry name" value="PRK05753.1"/>
    <property type="match status" value="1"/>
</dbReference>
<evidence type="ECO:0000259" key="1">
    <source>
        <dbReference type="Pfam" id="PF01272"/>
    </source>
</evidence>
<dbReference type="GO" id="GO:0070063">
    <property type="term" value="F:RNA polymerase binding"/>
    <property type="evidence" value="ECO:0007669"/>
    <property type="project" value="InterPro"/>
</dbReference>
<gene>
    <name evidence="2" type="primary">rnk</name>
    <name evidence="2" type="ORF">M6D89_09075</name>
</gene>
<reference evidence="2" key="2">
    <citation type="submission" date="2023-01" db="EMBL/GenBank/DDBJ databases">
        <title>Gilvimarinus xylanilyticus HB14 isolated from Caulerpa lentillifera aquaculture base in Hainan, China.</title>
        <authorList>
            <person name="Zhang Y.-J."/>
        </authorList>
    </citation>
    <scope>NUCLEOTIDE SEQUENCE</scope>
    <source>
        <strain evidence="2">HB14</strain>
    </source>
</reference>
<dbReference type="InterPro" id="IPR036953">
    <property type="entry name" value="GreA/GreB_C_sf"/>
</dbReference>
<dbReference type="AlphaFoldDB" id="A0A9X2I5V1"/>
<organism evidence="2 3">
    <name type="scientific">Gilvimarinus xylanilyticus</name>
    <dbReference type="NCBI Taxonomy" id="2944139"/>
    <lineage>
        <taxon>Bacteria</taxon>
        <taxon>Pseudomonadati</taxon>
        <taxon>Pseudomonadota</taxon>
        <taxon>Gammaproteobacteria</taxon>
        <taxon>Cellvibrionales</taxon>
        <taxon>Cellvibrionaceae</taxon>
        <taxon>Gilvimarinus</taxon>
    </lineage>
</organism>
<feature type="domain" description="Transcription elongation factor GreA/GreB C-terminal" evidence="1">
    <location>
        <begin position="49"/>
        <end position="123"/>
    </location>
</feature>
<evidence type="ECO:0000313" key="3">
    <source>
        <dbReference type="Proteomes" id="UP001139319"/>
    </source>
</evidence>
<sequence length="129" mass="13675">MSKQPPIVIAESVYDAIANLIDERAEDAITQALSAELDRARIVTDKRLPADAVTIGSQVSFTVAATGKTFTYVLRLPRQISDPSVDLSVLSPVGSALIGLRQGQQIDWTIGAGKRTSITVTQVDAPIAA</sequence>
<dbReference type="RefSeq" id="WP_253967745.1">
    <property type="nucleotide sequence ID" value="NZ_JAMFTH010000002.1"/>
</dbReference>
<dbReference type="Proteomes" id="UP001139319">
    <property type="component" value="Unassembled WGS sequence"/>
</dbReference>
<dbReference type="Gene3D" id="1.10.286.20">
    <property type="match status" value="1"/>
</dbReference>
<name>A0A9X2I5V1_9GAMM</name>
<dbReference type="PANTHER" id="PTHR30437">
    <property type="entry name" value="TRANSCRIPTION ELONGATION FACTOR GREA"/>
    <property type="match status" value="1"/>
</dbReference>
<dbReference type="InterPro" id="IPR001437">
    <property type="entry name" value="Tscrpt_elong_fac_GreA/B_C"/>
</dbReference>
<keyword evidence="3" id="KW-1185">Reference proteome</keyword>
<dbReference type="Pfam" id="PF01272">
    <property type="entry name" value="GreA_GreB"/>
    <property type="match status" value="1"/>
</dbReference>
<keyword evidence="2" id="KW-0808">Transferase</keyword>
<evidence type="ECO:0000313" key="2">
    <source>
        <dbReference type="EMBL" id="MCP8899447.1"/>
    </source>
</evidence>
<dbReference type="GO" id="GO:0016301">
    <property type="term" value="F:kinase activity"/>
    <property type="evidence" value="ECO:0007669"/>
    <property type="project" value="UniProtKB-KW"/>
</dbReference>
<comment type="caution">
    <text evidence="2">The sequence shown here is derived from an EMBL/GenBank/DDBJ whole genome shotgun (WGS) entry which is preliminary data.</text>
</comment>
<dbReference type="PANTHER" id="PTHR30437:SF5">
    <property type="entry name" value="REGULATOR OF NUCLEOSIDE DIPHOSPHATE KINASE"/>
    <property type="match status" value="1"/>
</dbReference>
<dbReference type="Gene3D" id="3.10.50.30">
    <property type="entry name" value="Transcription elongation factor, GreA/GreB, C-terminal domain"/>
    <property type="match status" value="1"/>
</dbReference>
<accession>A0A9X2I5V1</accession>
<proteinExistence type="predicted"/>
<dbReference type="GO" id="GO:0032784">
    <property type="term" value="P:regulation of DNA-templated transcription elongation"/>
    <property type="evidence" value="ECO:0007669"/>
    <property type="project" value="InterPro"/>
</dbReference>
<dbReference type="GO" id="GO:0003677">
    <property type="term" value="F:DNA binding"/>
    <property type="evidence" value="ECO:0007669"/>
    <property type="project" value="InterPro"/>
</dbReference>
<dbReference type="EMBL" id="JAMFTH010000002">
    <property type="protein sequence ID" value="MCP8899447.1"/>
    <property type="molecule type" value="Genomic_DNA"/>
</dbReference>
<dbReference type="GO" id="GO:0006354">
    <property type="term" value="P:DNA-templated transcription elongation"/>
    <property type="evidence" value="ECO:0007669"/>
    <property type="project" value="TreeGrafter"/>
</dbReference>
<keyword evidence="2" id="KW-0418">Kinase</keyword>
<reference evidence="2" key="1">
    <citation type="submission" date="2022-05" db="EMBL/GenBank/DDBJ databases">
        <authorList>
            <person name="Sun H.-N."/>
        </authorList>
    </citation>
    <scope>NUCLEOTIDE SEQUENCE</scope>
    <source>
        <strain evidence="2">HB14</strain>
    </source>
</reference>
<dbReference type="SUPFAM" id="SSF54534">
    <property type="entry name" value="FKBP-like"/>
    <property type="match status" value="1"/>
</dbReference>